<dbReference type="PRINTS" id="PR01005">
    <property type="entry name" value="FLGHOOKAP1"/>
</dbReference>
<evidence type="ECO:0000256" key="4">
    <source>
        <dbReference type="ARBA" id="ARBA00016244"/>
    </source>
</evidence>
<keyword evidence="5 7" id="KW-0964">Secreted</keyword>
<dbReference type="Pfam" id="PF22638">
    <property type="entry name" value="FlgK_D1"/>
    <property type="match status" value="1"/>
</dbReference>
<evidence type="ECO:0000259" key="9">
    <source>
        <dbReference type="Pfam" id="PF06429"/>
    </source>
</evidence>
<dbReference type="EMBL" id="VNIB01000001">
    <property type="protein sequence ID" value="TYP00180.1"/>
    <property type="molecule type" value="Genomic_DNA"/>
</dbReference>
<dbReference type="GO" id="GO:0009424">
    <property type="term" value="C:bacterial-type flagellum hook"/>
    <property type="evidence" value="ECO:0007669"/>
    <property type="project" value="UniProtKB-UniRule"/>
</dbReference>
<sequence length="459" mass="49262">MGGIVNALNAAKTSITTQQKAIEVVGNNIANVNTPGYSRQTPNLTPYPTLAFGDFFIGQGVRVGSIERAHDAFLTGEIRQKNADFGQEKAKTSPLAEIEGSLPIDDTGLVADIDRFFDAWQELSTNPDGSVERELVIQYGQRLSQSFDTAWNRLEDIRGNIDNTLVSKVNTINLKLRQVADLNKRISTVEYAGHAANAERDQRDQLIKELAGEIGVSAVEDKVGMISLQLPGGLPLVEGGIALQLETVHTTGGVQINVNTSSASLKVPRSGWGGEFRGLLDTRDQLIPDLQGRLDQLAYDLATQVNGLHRAGSGLDGVSGRDFFVQPAAVSGAATLMAVAVTSTTEVAAGVSSAPGDNGNALQLATLKDTSFVNGTDTYTEWYGKITSTIGIEASQNRLAVSGLQDSLDQLENLRESTVGVSIEEEMINLLQYQKAFEASAKFLSTVDEMMDSVLMIKR</sequence>
<dbReference type="OrthoDB" id="9802553at2"/>
<keyword evidence="11" id="KW-0282">Flagellum</keyword>
<dbReference type="SUPFAM" id="SSF64518">
    <property type="entry name" value="Phase 1 flagellin"/>
    <property type="match status" value="1"/>
</dbReference>
<dbReference type="InterPro" id="IPR001444">
    <property type="entry name" value="Flag_bb_rod_N"/>
</dbReference>
<evidence type="ECO:0000256" key="1">
    <source>
        <dbReference type="ARBA" id="ARBA00004365"/>
    </source>
</evidence>
<evidence type="ECO:0000256" key="3">
    <source>
        <dbReference type="ARBA" id="ARBA00009677"/>
    </source>
</evidence>
<comment type="caution">
    <text evidence="11">The sequence shown here is derived from an EMBL/GenBank/DDBJ whole genome shotgun (WGS) entry which is preliminary data.</text>
</comment>
<dbReference type="Pfam" id="PF06429">
    <property type="entry name" value="Flg_bbr_C"/>
    <property type="match status" value="1"/>
</dbReference>
<gene>
    <name evidence="7" type="primary">flgK</name>
    <name evidence="11" type="ORF">EDC39_101341</name>
</gene>
<dbReference type="NCBIfam" id="TIGR02492">
    <property type="entry name" value="flgK_ends"/>
    <property type="match status" value="1"/>
</dbReference>
<keyword evidence="11" id="KW-0969">Cilium</keyword>
<evidence type="ECO:0000256" key="2">
    <source>
        <dbReference type="ARBA" id="ARBA00004613"/>
    </source>
</evidence>
<dbReference type="GO" id="GO:0044780">
    <property type="term" value="P:bacterial-type flagellum assembly"/>
    <property type="evidence" value="ECO:0007669"/>
    <property type="project" value="InterPro"/>
</dbReference>
<comment type="subcellular location">
    <subcellularLocation>
        <location evidence="1 7">Bacterial flagellum</location>
    </subcellularLocation>
    <subcellularLocation>
        <location evidence="2 7">Secreted</location>
    </subcellularLocation>
</comment>
<proteinExistence type="inferred from homology"/>
<dbReference type="PANTHER" id="PTHR30033:SF1">
    <property type="entry name" value="FLAGELLAR HOOK-ASSOCIATED PROTEIN 1"/>
    <property type="match status" value="1"/>
</dbReference>
<dbReference type="InterPro" id="IPR010930">
    <property type="entry name" value="Flg_bb/hook_C_dom"/>
</dbReference>
<evidence type="ECO:0000256" key="7">
    <source>
        <dbReference type="RuleBase" id="RU362065"/>
    </source>
</evidence>
<reference evidence="11 12" key="1">
    <citation type="submission" date="2019-07" db="EMBL/GenBank/DDBJ databases">
        <title>Genomic Encyclopedia of Type Strains, Phase IV (KMG-IV): sequencing the most valuable type-strain genomes for metagenomic binning, comparative biology and taxonomic classification.</title>
        <authorList>
            <person name="Goeker M."/>
        </authorList>
    </citation>
    <scope>NUCLEOTIDE SEQUENCE [LARGE SCALE GENOMIC DNA]</scope>
    <source>
        <strain evidence="11 12">SS015</strain>
    </source>
</reference>
<keyword evidence="6 7" id="KW-0975">Bacterial flagellum</keyword>
<comment type="similarity">
    <text evidence="3 7">Belongs to the flagella basal body rod proteins family.</text>
</comment>
<dbReference type="RefSeq" id="WP_148894364.1">
    <property type="nucleotide sequence ID" value="NZ_VNIB01000001.1"/>
</dbReference>
<accession>A0A5D3WQV4</accession>
<keyword evidence="12" id="KW-1185">Reference proteome</keyword>
<dbReference type="PANTHER" id="PTHR30033">
    <property type="entry name" value="FLAGELLAR HOOK-ASSOCIATED PROTEIN 1"/>
    <property type="match status" value="1"/>
</dbReference>
<dbReference type="GO" id="GO:0005198">
    <property type="term" value="F:structural molecule activity"/>
    <property type="evidence" value="ECO:0007669"/>
    <property type="project" value="UniProtKB-UniRule"/>
</dbReference>
<dbReference type="GO" id="GO:0005576">
    <property type="term" value="C:extracellular region"/>
    <property type="evidence" value="ECO:0007669"/>
    <property type="project" value="UniProtKB-SubCell"/>
</dbReference>
<evidence type="ECO:0000313" key="11">
    <source>
        <dbReference type="EMBL" id="TYP00180.1"/>
    </source>
</evidence>
<dbReference type="Pfam" id="PF00460">
    <property type="entry name" value="Flg_bb_rod"/>
    <property type="match status" value="1"/>
</dbReference>
<protein>
    <recommendedName>
        <fullName evidence="4 7">Flagellar hook-associated protein 1</fullName>
        <shortName evidence="7">HAP1</shortName>
    </recommendedName>
</protein>
<dbReference type="InterPro" id="IPR002371">
    <property type="entry name" value="FlgK"/>
</dbReference>
<evidence type="ECO:0000256" key="6">
    <source>
        <dbReference type="ARBA" id="ARBA00023143"/>
    </source>
</evidence>
<feature type="domain" description="Flagellar basal-body/hook protein C-terminal" evidence="9">
    <location>
        <begin position="419"/>
        <end position="455"/>
    </location>
</feature>
<evidence type="ECO:0000259" key="10">
    <source>
        <dbReference type="Pfam" id="PF22638"/>
    </source>
</evidence>
<name>A0A5D3WQV4_9BACT</name>
<dbReference type="AlphaFoldDB" id="A0A5D3WQV4"/>
<feature type="domain" description="Flagellar basal body rod protein N-terminal" evidence="8">
    <location>
        <begin position="11"/>
        <end position="37"/>
    </location>
</feature>
<dbReference type="Proteomes" id="UP000324159">
    <property type="component" value="Unassembled WGS sequence"/>
</dbReference>
<dbReference type="InterPro" id="IPR053927">
    <property type="entry name" value="FlgK_helical"/>
</dbReference>
<feature type="domain" description="Flagellar hook-associated protein FlgK helical" evidence="10">
    <location>
        <begin position="96"/>
        <end position="324"/>
    </location>
</feature>
<evidence type="ECO:0000256" key="5">
    <source>
        <dbReference type="ARBA" id="ARBA00022525"/>
    </source>
</evidence>
<organism evidence="11 12">
    <name type="scientific">Geothermobacter ehrlichii</name>
    <dbReference type="NCBI Taxonomy" id="213224"/>
    <lineage>
        <taxon>Bacteria</taxon>
        <taxon>Pseudomonadati</taxon>
        <taxon>Thermodesulfobacteriota</taxon>
        <taxon>Desulfuromonadia</taxon>
        <taxon>Desulfuromonadales</taxon>
        <taxon>Geothermobacteraceae</taxon>
        <taxon>Geothermobacter</taxon>
    </lineage>
</organism>
<keyword evidence="11" id="KW-0966">Cell projection</keyword>
<evidence type="ECO:0000313" key="12">
    <source>
        <dbReference type="Proteomes" id="UP000324159"/>
    </source>
</evidence>
<evidence type="ECO:0000259" key="8">
    <source>
        <dbReference type="Pfam" id="PF00460"/>
    </source>
</evidence>